<feature type="transmembrane region" description="Helical" evidence="5">
    <location>
        <begin position="604"/>
        <end position="625"/>
    </location>
</feature>
<dbReference type="Pfam" id="PF07690">
    <property type="entry name" value="MFS_1"/>
    <property type="match status" value="1"/>
</dbReference>
<feature type="transmembrane region" description="Helical" evidence="5">
    <location>
        <begin position="459"/>
        <end position="478"/>
    </location>
</feature>
<dbReference type="PANTHER" id="PTHR23502:SF182">
    <property type="entry name" value="POLYAMINE TRANSPORTER, PUTATIVE-RELATED"/>
    <property type="match status" value="1"/>
</dbReference>
<dbReference type="InterPro" id="IPR020846">
    <property type="entry name" value="MFS_dom"/>
</dbReference>
<dbReference type="GO" id="GO:0015606">
    <property type="term" value="F:spermidine transmembrane transporter activity"/>
    <property type="evidence" value="ECO:0007669"/>
    <property type="project" value="TreeGrafter"/>
</dbReference>
<feature type="transmembrane region" description="Helical" evidence="5">
    <location>
        <begin position="368"/>
        <end position="386"/>
    </location>
</feature>
<accession>A0A8H7K1Y0</accession>
<feature type="domain" description="Major facilitator superfamily (MFS) profile" evidence="7">
    <location>
        <begin position="301"/>
        <end position="725"/>
    </location>
</feature>
<evidence type="ECO:0000256" key="5">
    <source>
        <dbReference type="SAM" id="Phobius"/>
    </source>
</evidence>
<comment type="subcellular location">
    <subcellularLocation>
        <location evidence="1">Membrane</location>
        <topology evidence="1">Multi-pass membrane protein</topology>
    </subcellularLocation>
</comment>
<reference evidence="8" key="1">
    <citation type="submission" date="2020-10" db="EMBL/GenBank/DDBJ databases">
        <title>High-Quality Genome Resource of Clonostachys rosea strain S41 by Oxford Nanopore Long-Read Sequencing.</title>
        <authorList>
            <person name="Wang H."/>
        </authorList>
    </citation>
    <scope>NUCLEOTIDE SEQUENCE</scope>
    <source>
        <strain evidence="8">S41</strain>
    </source>
</reference>
<evidence type="ECO:0000313" key="8">
    <source>
        <dbReference type="EMBL" id="KAF9743176.1"/>
    </source>
</evidence>
<feature type="transmembrane region" description="Helical" evidence="5">
    <location>
        <begin position="392"/>
        <end position="415"/>
    </location>
</feature>
<feature type="transmembrane region" description="Helical" evidence="5">
    <location>
        <begin position="699"/>
        <end position="721"/>
    </location>
</feature>
<name>A0A8H7K1Y0_BIOOC</name>
<dbReference type="Proteomes" id="UP000616885">
    <property type="component" value="Unassembled WGS sequence"/>
</dbReference>
<feature type="chain" id="PRO_5034271239" description="Major facilitator superfamily (MFS) profile domain-containing protein" evidence="6">
    <location>
        <begin position="18"/>
        <end position="738"/>
    </location>
</feature>
<dbReference type="Gene3D" id="1.20.1250.20">
    <property type="entry name" value="MFS general substrate transporter like domains"/>
    <property type="match status" value="1"/>
</dbReference>
<evidence type="ECO:0000256" key="4">
    <source>
        <dbReference type="ARBA" id="ARBA00023136"/>
    </source>
</evidence>
<feature type="signal peptide" evidence="6">
    <location>
        <begin position="1"/>
        <end position="17"/>
    </location>
</feature>
<keyword evidence="2 5" id="KW-0812">Transmembrane</keyword>
<gene>
    <name evidence="8" type="ORF">IM811_006832</name>
</gene>
<feature type="transmembrane region" description="Helical" evidence="5">
    <location>
        <begin position="526"/>
        <end position="550"/>
    </location>
</feature>
<dbReference type="AlphaFoldDB" id="A0A8H7K1Y0"/>
<feature type="transmembrane region" description="Helical" evidence="5">
    <location>
        <begin position="427"/>
        <end position="453"/>
    </location>
</feature>
<dbReference type="GO" id="GO:0005886">
    <property type="term" value="C:plasma membrane"/>
    <property type="evidence" value="ECO:0007669"/>
    <property type="project" value="TreeGrafter"/>
</dbReference>
<sequence length="738" mass="82061">MRIPNLFLLSLAGLAIAIPFDPALGAHKTSMRPGTETLKSHLIPRWACQTPDGSDSTGVDETVSDPDKIPDKYVVYLKRTSKLSPREHAEWATNLQENSTTNPKGLKGVDNLPLQGLCCMSSSGIYWAKMGRESVKHLRDDGYVSSVNAVQSHRRGEIGNRTLSLMEAFSPYDECMVIMDPRSGMDVWTHAKRTKVLIKKNGPEDGGPFEGATDFYDDGLKMYAGYFDPETAKQIENDENVEWFFQAGKVKLSGGTAAMMQNPTTVHSGEYIELEEAFKELDWDGPDDADNPHNWPTWQRVMHSAIPAVYGFGLTAGISTFVAAIPAIEEQFQVSRNVALLPVSLYTAGFVIGPCITSPISELYGRRWIYWFNFPTLVIFNAIAAASDNFTILVVFRFLAGTCGSGVLAVGAGTLSDVWDMKYAAKVGVPYVLAPFLGPTLGPLMGAYILHQYDNNWKWSVWVILCILAPVGVAIVFMKETSKHRILYLRAKKRGSHVKTDTASETTKKIVKGLLRPLHMCLFEPLSIFLGLYSAYSFAMIFSFFGSYAYIYTKVYSFDQRQIGLCYIPVITGFLFGVATFGIFDKIKYQKEVVRTNGRAAPEYRLYAALFGSWLVPIGLFWYAWTPGQNTHWIVPVLAGLPFGWGTLASFLSCMAYLIDVYGTANSASAVAANGMLRFAMGAAFPQFIIQLYDSSIGIHWAGSIFAFISVVMIPVPWIFFWKGRQLRLRSHYPTNNN</sequence>
<evidence type="ECO:0000313" key="9">
    <source>
        <dbReference type="Proteomes" id="UP000616885"/>
    </source>
</evidence>
<comment type="caution">
    <text evidence="8">The sequence shown here is derived from an EMBL/GenBank/DDBJ whole genome shotgun (WGS) entry which is preliminary data.</text>
</comment>
<dbReference type="GO" id="GO:0000297">
    <property type="term" value="F:spermine transmembrane transporter activity"/>
    <property type="evidence" value="ECO:0007669"/>
    <property type="project" value="TreeGrafter"/>
</dbReference>
<evidence type="ECO:0000256" key="2">
    <source>
        <dbReference type="ARBA" id="ARBA00022692"/>
    </source>
</evidence>
<dbReference type="InterPro" id="IPR036259">
    <property type="entry name" value="MFS_trans_sf"/>
</dbReference>
<dbReference type="PROSITE" id="PS50850">
    <property type="entry name" value="MFS"/>
    <property type="match status" value="1"/>
</dbReference>
<feature type="transmembrane region" description="Helical" evidence="5">
    <location>
        <begin position="637"/>
        <end position="659"/>
    </location>
</feature>
<dbReference type="PANTHER" id="PTHR23502">
    <property type="entry name" value="MAJOR FACILITATOR SUPERFAMILY"/>
    <property type="match status" value="1"/>
</dbReference>
<keyword evidence="6" id="KW-0732">Signal</keyword>
<dbReference type="CDD" id="cd17323">
    <property type="entry name" value="MFS_Tpo1_MDR_like"/>
    <property type="match status" value="1"/>
</dbReference>
<evidence type="ECO:0000256" key="6">
    <source>
        <dbReference type="SAM" id="SignalP"/>
    </source>
</evidence>
<evidence type="ECO:0000256" key="1">
    <source>
        <dbReference type="ARBA" id="ARBA00004141"/>
    </source>
</evidence>
<protein>
    <recommendedName>
        <fullName evidence="7">Major facilitator superfamily (MFS) profile domain-containing protein</fullName>
    </recommendedName>
</protein>
<evidence type="ECO:0000259" key="7">
    <source>
        <dbReference type="PROSITE" id="PS50850"/>
    </source>
</evidence>
<feature type="transmembrane region" description="Helical" evidence="5">
    <location>
        <begin position="562"/>
        <end position="584"/>
    </location>
</feature>
<organism evidence="8 9">
    <name type="scientific">Bionectria ochroleuca</name>
    <name type="common">Gliocladium roseum</name>
    <dbReference type="NCBI Taxonomy" id="29856"/>
    <lineage>
        <taxon>Eukaryota</taxon>
        <taxon>Fungi</taxon>
        <taxon>Dikarya</taxon>
        <taxon>Ascomycota</taxon>
        <taxon>Pezizomycotina</taxon>
        <taxon>Sordariomycetes</taxon>
        <taxon>Hypocreomycetidae</taxon>
        <taxon>Hypocreales</taxon>
        <taxon>Bionectriaceae</taxon>
        <taxon>Clonostachys</taxon>
    </lineage>
</organism>
<feature type="transmembrane region" description="Helical" evidence="5">
    <location>
        <begin position="671"/>
        <end position="693"/>
    </location>
</feature>
<keyword evidence="3 5" id="KW-1133">Transmembrane helix</keyword>
<feature type="transmembrane region" description="Helical" evidence="5">
    <location>
        <begin position="338"/>
        <end position="356"/>
    </location>
</feature>
<evidence type="ECO:0000256" key="3">
    <source>
        <dbReference type="ARBA" id="ARBA00022989"/>
    </source>
</evidence>
<dbReference type="InterPro" id="IPR011701">
    <property type="entry name" value="MFS"/>
</dbReference>
<proteinExistence type="predicted"/>
<keyword evidence="4 5" id="KW-0472">Membrane</keyword>
<dbReference type="SUPFAM" id="SSF103473">
    <property type="entry name" value="MFS general substrate transporter"/>
    <property type="match status" value="1"/>
</dbReference>
<dbReference type="EMBL" id="JADCTT010000018">
    <property type="protein sequence ID" value="KAF9743176.1"/>
    <property type="molecule type" value="Genomic_DNA"/>
</dbReference>